<dbReference type="KEGG" id="aten:116300176"/>
<dbReference type="Pfam" id="PF01363">
    <property type="entry name" value="FYVE"/>
    <property type="match status" value="2"/>
</dbReference>
<keyword evidence="7" id="KW-1185">Reference proteome</keyword>
<dbReference type="GO" id="GO:0005547">
    <property type="term" value="F:phosphatidylinositol-3,4,5-trisphosphate binding"/>
    <property type="evidence" value="ECO:0007669"/>
    <property type="project" value="TreeGrafter"/>
</dbReference>
<dbReference type="SMART" id="SM00064">
    <property type="entry name" value="FYVE"/>
    <property type="match status" value="2"/>
</dbReference>
<reference evidence="8" key="1">
    <citation type="submission" date="2025-08" db="UniProtKB">
        <authorList>
            <consortium name="RefSeq"/>
        </authorList>
    </citation>
    <scope>IDENTIFICATION</scope>
    <source>
        <tissue evidence="8">Tentacle</tissue>
    </source>
</reference>
<evidence type="ECO:0000313" key="8">
    <source>
        <dbReference type="RefSeq" id="XP_031564845.1"/>
    </source>
</evidence>
<dbReference type="AlphaFoldDB" id="A0A6P8IEW1"/>
<feature type="compositionally biased region" description="Low complexity" evidence="5">
    <location>
        <begin position="42"/>
        <end position="52"/>
    </location>
</feature>
<dbReference type="GeneID" id="116300176"/>
<keyword evidence="1" id="KW-0479">Metal-binding</keyword>
<feature type="compositionally biased region" description="Polar residues" evidence="5">
    <location>
        <begin position="1"/>
        <end position="11"/>
    </location>
</feature>
<dbReference type="CDD" id="cd15734">
    <property type="entry name" value="FYVE_ZFYV1"/>
    <property type="match status" value="2"/>
</dbReference>
<feature type="compositionally biased region" description="Basic and acidic residues" evidence="5">
    <location>
        <begin position="14"/>
        <end position="35"/>
    </location>
</feature>
<dbReference type="Proteomes" id="UP000515163">
    <property type="component" value="Unplaced"/>
</dbReference>
<evidence type="ECO:0000256" key="3">
    <source>
        <dbReference type="ARBA" id="ARBA00022833"/>
    </source>
</evidence>
<evidence type="ECO:0000256" key="2">
    <source>
        <dbReference type="ARBA" id="ARBA00022771"/>
    </source>
</evidence>
<sequence>MAAILPSQTGSDEPITKENKQRKPAEKKESRSGRDSKKKKSSSPTSLASKSSPTMTKDVGKTSPLDTTSEESERSFLLLDDKEKLQVQNAEELIQRLGAEGQSSIKVLSIFGNTGDGKSYTLNHAFFDGEEVFKTSASPLSCTVGVWASYDSSNQCIILDTEGLLGMSGNQNQRTRLLLKVLAISDVIIYRTRAERLHTDLFTFLGDASETYLKHFSKELQAATQRFNINVPLCTLGPAVIIFHETQHTDLLGVVDEQTSLTGGSSRNPDDIIKQRFADVGRVPQAFSSIRYVGTRTFSQPTDFSCLKKAVKQNLSNNSVRSARSPDIIFKVLTFLNEKFSGDIERIIVSAFPDAYFTCQSVCLACGAHCQQSMNHDNENIEHKCDVRCQYQAQYDNRYFTCKACYEKGKLRVVIPKMCSASEGSSWLGIVKYAWSGYVLECPECGIIFRSRQHWYGNRDPVKTVVRPEIKHVWPGEITSSVDSSNVARRVLDGVKYVSQTVGTYSAPPSRAVSDWIADQVAPEYWVPNAQITACHLCQRPFNDDEKKHHCRVCGQGFCDDCSSNKKPVAERGWGDQPVRVCDTCFEGNPAGDELPPSCDLSQLADALDDDDSTSRNDGTLVEKTLGPMAARKMIEGVQTAVETLGTALYYPREILTDAARPSYWVPDSEITSCSICDTDKDYKHHCRSCGQGVCDGCSKTRRPVPSKGWDQPVRVCDKCVKKGEQA</sequence>
<dbReference type="OrthoDB" id="68108at2759"/>
<proteinExistence type="predicted"/>
<accession>A0A6P8IEW1</accession>
<dbReference type="FunCoup" id="A0A6P8IEW1">
    <property type="interactions" value="1442"/>
</dbReference>
<dbReference type="InterPro" id="IPR017455">
    <property type="entry name" value="Znf_FYVE-rel"/>
</dbReference>
<dbReference type="Gene3D" id="3.30.40.10">
    <property type="entry name" value="Zinc/RING finger domain, C3HC4 (zinc finger)"/>
    <property type="match status" value="2"/>
</dbReference>
<dbReference type="InterPro" id="IPR042427">
    <property type="entry name" value="ZFYV1"/>
</dbReference>
<feature type="domain" description="FYVE-type" evidence="6">
    <location>
        <begin position="529"/>
        <end position="590"/>
    </location>
</feature>
<dbReference type="GO" id="GO:0140042">
    <property type="term" value="P:lipid droplet formation"/>
    <property type="evidence" value="ECO:0007669"/>
    <property type="project" value="TreeGrafter"/>
</dbReference>
<dbReference type="PANTHER" id="PTHR46624:SF4">
    <property type="entry name" value="FYVE-TYPE DOMAIN-CONTAINING PROTEIN"/>
    <property type="match status" value="1"/>
</dbReference>
<gene>
    <name evidence="8" type="primary">LOC116300176</name>
</gene>
<protein>
    <submittedName>
        <fullName evidence="8">Zinc finger FYVE domain-containing protein 1-like</fullName>
    </submittedName>
</protein>
<dbReference type="RefSeq" id="XP_031564845.1">
    <property type="nucleotide sequence ID" value="XM_031708985.1"/>
</dbReference>
<dbReference type="InterPro" id="IPR000306">
    <property type="entry name" value="Znf_FYVE"/>
</dbReference>
<feature type="region of interest" description="Disordered" evidence="5">
    <location>
        <begin position="1"/>
        <end position="74"/>
    </location>
</feature>
<dbReference type="SUPFAM" id="SSF57903">
    <property type="entry name" value="FYVE/PHD zinc finger"/>
    <property type="match status" value="2"/>
</dbReference>
<dbReference type="GO" id="GO:0005545">
    <property type="term" value="F:1-phosphatidylinositol binding"/>
    <property type="evidence" value="ECO:0007669"/>
    <property type="project" value="TreeGrafter"/>
</dbReference>
<evidence type="ECO:0000256" key="1">
    <source>
        <dbReference type="ARBA" id="ARBA00022723"/>
    </source>
</evidence>
<evidence type="ECO:0000256" key="5">
    <source>
        <dbReference type="SAM" id="MobiDB-lite"/>
    </source>
</evidence>
<dbReference type="Gene3D" id="3.40.50.300">
    <property type="entry name" value="P-loop containing nucleotide triphosphate hydrolases"/>
    <property type="match status" value="1"/>
</dbReference>
<keyword evidence="3" id="KW-0862">Zinc</keyword>
<evidence type="ECO:0000256" key="4">
    <source>
        <dbReference type="PROSITE-ProRule" id="PRU00091"/>
    </source>
</evidence>
<dbReference type="GO" id="GO:0032266">
    <property type="term" value="F:phosphatidylinositol-3-phosphate binding"/>
    <property type="evidence" value="ECO:0007669"/>
    <property type="project" value="TreeGrafter"/>
</dbReference>
<evidence type="ECO:0000259" key="6">
    <source>
        <dbReference type="PROSITE" id="PS50178"/>
    </source>
</evidence>
<dbReference type="GO" id="GO:0008270">
    <property type="term" value="F:zinc ion binding"/>
    <property type="evidence" value="ECO:0007669"/>
    <property type="project" value="UniProtKB-KW"/>
</dbReference>
<feature type="domain" description="FYVE-type" evidence="6">
    <location>
        <begin position="668"/>
        <end position="725"/>
    </location>
</feature>
<dbReference type="GO" id="GO:0043325">
    <property type="term" value="F:phosphatidylinositol-3,4-bisphosphate binding"/>
    <property type="evidence" value="ECO:0007669"/>
    <property type="project" value="TreeGrafter"/>
</dbReference>
<dbReference type="PROSITE" id="PS50178">
    <property type="entry name" value="ZF_FYVE"/>
    <property type="match status" value="2"/>
</dbReference>
<dbReference type="SUPFAM" id="SSF52540">
    <property type="entry name" value="P-loop containing nucleoside triphosphate hydrolases"/>
    <property type="match status" value="1"/>
</dbReference>
<keyword evidence="2 4" id="KW-0863">Zinc-finger</keyword>
<dbReference type="GO" id="GO:0005811">
    <property type="term" value="C:lipid droplet"/>
    <property type="evidence" value="ECO:0007669"/>
    <property type="project" value="TreeGrafter"/>
</dbReference>
<evidence type="ECO:0000313" key="7">
    <source>
        <dbReference type="Proteomes" id="UP000515163"/>
    </source>
</evidence>
<dbReference type="PANTHER" id="PTHR46624">
    <property type="entry name" value="AGAP002036-PA"/>
    <property type="match status" value="1"/>
</dbReference>
<dbReference type="InParanoid" id="A0A6P8IEW1"/>
<name>A0A6P8IEW1_ACTTE</name>
<organism evidence="7 8">
    <name type="scientific">Actinia tenebrosa</name>
    <name type="common">Australian red waratah sea anemone</name>
    <dbReference type="NCBI Taxonomy" id="6105"/>
    <lineage>
        <taxon>Eukaryota</taxon>
        <taxon>Metazoa</taxon>
        <taxon>Cnidaria</taxon>
        <taxon>Anthozoa</taxon>
        <taxon>Hexacorallia</taxon>
        <taxon>Actiniaria</taxon>
        <taxon>Actiniidae</taxon>
        <taxon>Actinia</taxon>
    </lineage>
</organism>
<dbReference type="InterPro" id="IPR013083">
    <property type="entry name" value="Znf_RING/FYVE/PHD"/>
</dbReference>
<dbReference type="InterPro" id="IPR011011">
    <property type="entry name" value="Znf_FYVE_PHD"/>
</dbReference>
<dbReference type="InterPro" id="IPR027417">
    <property type="entry name" value="P-loop_NTPase"/>
</dbReference>